<feature type="region of interest" description="Disordered" evidence="1">
    <location>
        <begin position="129"/>
        <end position="198"/>
    </location>
</feature>
<dbReference type="Proteomes" id="UP000463700">
    <property type="component" value="Unassembled WGS sequence"/>
</dbReference>
<proteinExistence type="predicted"/>
<feature type="compositionally biased region" description="Basic and acidic residues" evidence="1">
    <location>
        <begin position="185"/>
        <end position="198"/>
    </location>
</feature>
<reference evidence="2 3" key="1">
    <citation type="journal article" date="2020" name="Int. J. Syst. Evol. Microbiol.">
        <title>Paraburkholderia madseniana sp. nov., a phenolic acid-degrading bacterium isolated from acidic forest soil.</title>
        <authorList>
            <person name="Wilhelm R.C."/>
            <person name="Murphy S.J.L."/>
            <person name="Feriancek N.M."/>
            <person name="Karasz D.C."/>
            <person name="DeRito C.M."/>
            <person name="Newman J.D."/>
            <person name="Buckley D.H."/>
        </authorList>
    </citation>
    <scope>NUCLEOTIDE SEQUENCE [LARGE SCALE GENOMIC DNA]</scope>
    <source>
        <strain evidence="2 3">RP11</strain>
    </source>
</reference>
<name>A0A6N6W450_9BURK</name>
<dbReference type="AlphaFoldDB" id="A0A6N6W450"/>
<evidence type="ECO:0000313" key="2">
    <source>
        <dbReference type="EMBL" id="KAE8755176.1"/>
    </source>
</evidence>
<dbReference type="RefSeq" id="WP_154566233.1">
    <property type="nucleotide sequence ID" value="NZ_VOSW01000097.1"/>
</dbReference>
<dbReference type="EMBL" id="VOSW01000097">
    <property type="protein sequence ID" value="KAE8755176.1"/>
    <property type="molecule type" value="Genomic_DNA"/>
</dbReference>
<sequence length="198" mass="21594">MNGPDIRTFPAGAPFDRLATALLALLDSARPADQQGDRLADWKSARGECHDNADSWVALYPERRAVRGWRHEDFNGVTHKLVAHSVIRTGAGLVDVTLPSTEPVRPFIEHPRAVCGFFAVLCRKALTIPPTKSGSNSPPSPTRSRRIGIAHRTSPSTETAGERARPALARTRDGYPAALHNLVVPRERASADGRRADR</sequence>
<evidence type="ECO:0000313" key="3">
    <source>
        <dbReference type="Proteomes" id="UP000463700"/>
    </source>
</evidence>
<feature type="compositionally biased region" description="Basic and acidic residues" evidence="1">
    <location>
        <begin position="160"/>
        <end position="173"/>
    </location>
</feature>
<evidence type="ECO:0000256" key="1">
    <source>
        <dbReference type="SAM" id="MobiDB-lite"/>
    </source>
</evidence>
<gene>
    <name evidence="2" type="ORF">FSO04_35810</name>
</gene>
<comment type="caution">
    <text evidence="2">The sequence shown here is derived from an EMBL/GenBank/DDBJ whole genome shotgun (WGS) entry which is preliminary data.</text>
</comment>
<dbReference type="OrthoDB" id="9115412at2"/>
<organism evidence="2 3">
    <name type="scientific">Paraburkholderia madseniana</name>
    <dbReference type="NCBI Taxonomy" id="2599607"/>
    <lineage>
        <taxon>Bacteria</taxon>
        <taxon>Pseudomonadati</taxon>
        <taxon>Pseudomonadota</taxon>
        <taxon>Betaproteobacteria</taxon>
        <taxon>Burkholderiales</taxon>
        <taxon>Burkholderiaceae</taxon>
        <taxon>Paraburkholderia</taxon>
    </lineage>
</organism>
<protein>
    <submittedName>
        <fullName evidence="2">Uncharacterized protein</fullName>
    </submittedName>
</protein>
<accession>A0A6N6W450</accession>